<keyword evidence="2 5" id="KW-0285">Flavoprotein</keyword>
<dbReference type="InterPro" id="IPR018394">
    <property type="entry name" value="DNA_photolyase_1_CS_C"/>
</dbReference>
<dbReference type="Proteomes" id="UP000054408">
    <property type="component" value="Unassembled WGS sequence"/>
</dbReference>
<dbReference type="AlphaFoldDB" id="A0A0L0DU22"/>
<evidence type="ECO:0000256" key="3">
    <source>
        <dbReference type="ARBA" id="ARBA00022827"/>
    </source>
</evidence>
<feature type="site" description="Electron transfer via tryptophanyl radical" evidence="6">
    <location>
        <position position="380"/>
    </location>
</feature>
<dbReference type="PANTHER" id="PTHR11455:SF22">
    <property type="entry name" value="CRYPTOCHROME DASH"/>
    <property type="match status" value="1"/>
</dbReference>
<gene>
    <name evidence="10" type="ORF">AMSG_11270</name>
</gene>
<dbReference type="OMA" id="KFWRCGP"/>
<sequence>MAAARATAGRTAVCWLRNDLRVADSATMDHVANTCYDAAVFVYCFHPRTYTESWMGLPRTSGHRARFLLDTLSDLRSALRGLGSDLVVRHGLPAEVIAGLVDELAADVVVYHQAVGSEEADDEAALAAALPDAVTVKSFWGRTLHHRDDLPFALADLPPTFTPFRKALERAHSVPREIIPRPTSLPPLPDAVEPGKLPSLTDLGLERPPADSRAVHGFPGGESGAWARIAEWMWDGDALRRYKETRNGMLGGEYSSKLSPWLALGCISPRQVASEVRRYEAERVANKSTYWLIFELLFADYFTFYAARAGRSLFAARGPADVSNAAWDGSDAAFAAWAAGTTGIPLVDANMRELLATGYMSNRGRQIVASVLTKNMRVDWRRGAAWFEAQLIDHDVALNYGNWAYVAGVGADPRPDRYFNVAKQAATYDPDGAYQATWLPPADRAAPSYPATPIIDLAATYPSARNHPAARRSAPRKGRGRARGRYGRKLQKPNKRTVKRATQRAAQLSD</sequence>
<evidence type="ECO:0000256" key="8">
    <source>
        <dbReference type="SAM" id="MobiDB-lite"/>
    </source>
</evidence>
<comment type="cofactor">
    <cofactor evidence="7">
        <name>(6R)-5,10-methylene-5,6,7,8-tetrahydrofolate</name>
        <dbReference type="ChEBI" id="CHEBI:15636"/>
    </cofactor>
    <text evidence="7">Binds 1 5,10-methenyltetrahydrofolate (MTHF) per subunit.</text>
</comment>
<protein>
    <recommendedName>
        <fullName evidence="7">Cryptochrome DASH</fullName>
    </recommendedName>
</protein>
<reference evidence="10 11" key="1">
    <citation type="submission" date="2010-05" db="EMBL/GenBank/DDBJ databases">
        <title>The Genome Sequence of Thecamonas trahens ATCC 50062.</title>
        <authorList>
            <consortium name="The Broad Institute Genome Sequencing Platform"/>
            <person name="Russ C."/>
            <person name="Cuomo C."/>
            <person name="Shea T."/>
            <person name="Young S.K."/>
            <person name="Zeng Q."/>
            <person name="Koehrsen M."/>
            <person name="Haas B."/>
            <person name="Borodovsky M."/>
            <person name="Guigo R."/>
            <person name="Alvarado L."/>
            <person name="Berlin A."/>
            <person name="Bochicchio J."/>
            <person name="Borenstein D."/>
            <person name="Chapman S."/>
            <person name="Chen Z."/>
            <person name="Freedman E."/>
            <person name="Gellesch M."/>
            <person name="Goldberg J."/>
            <person name="Griggs A."/>
            <person name="Gujja S."/>
            <person name="Heilman E."/>
            <person name="Heiman D."/>
            <person name="Hepburn T."/>
            <person name="Howarth C."/>
            <person name="Jen D."/>
            <person name="Larson L."/>
            <person name="Mehta T."/>
            <person name="Park D."/>
            <person name="Pearson M."/>
            <person name="Roberts A."/>
            <person name="Saif S."/>
            <person name="Shenoy N."/>
            <person name="Sisk P."/>
            <person name="Stolte C."/>
            <person name="Sykes S."/>
            <person name="Thomson T."/>
            <person name="Walk T."/>
            <person name="White J."/>
            <person name="Yandava C."/>
            <person name="Burger G."/>
            <person name="Gray M.W."/>
            <person name="Holland P.W.H."/>
            <person name="King N."/>
            <person name="Lang F.B.F."/>
            <person name="Roger A.J."/>
            <person name="Ruiz-Trillo I."/>
            <person name="Lander E."/>
            <person name="Nusbaum C."/>
        </authorList>
    </citation>
    <scope>NUCLEOTIDE SEQUENCE [LARGE SCALE GENOMIC DNA]</scope>
    <source>
        <strain evidence="10 11">ATCC 50062</strain>
    </source>
</reference>
<dbReference type="RefSeq" id="XP_013752806.1">
    <property type="nucleotide sequence ID" value="XM_013897352.1"/>
</dbReference>
<feature type="binding site" evidence="5">
    <location>
        <begin position="255"/>
        <end position="259"/>
    </location>
    <ligand>
        <name>FAD</name>
        <dbReference type="ChEBI" id="CHEBI:57692"/>
    </ligand>
</feature>
<dbReference type="GO" id="GO:0003904">
    <property type="term" value="F:deoxyribodipyrimidine photo-lyase activity"/>
    <property type="evidence" value="ECO:0007669"/>
    <property type="project" value="TreeGrafter"/>
</dbReference>
<comment type="function">
    <text evidence="7">May have a photoreceptor function.</text>
</comment>
<dbReference type="GO" id="GO:0071949">
    <property type="term" value="F:FAD binding"/>
    <property type="evidence" value="ECO:0007669"/>
    <property type="project" value="TreeGrafter"/>
</dbReference>
<dbReference type="PANTHER" id="PTHR11455">
    <property type="entry name" value="CRYPTOCHROME"/>
    <property type="match status" value="1"/>
</dbReference>
<dbReference type="Pfam" id="PF00875">
    <property type="entry name" value="DNA_photolyase"/>
    <property type="match status" value="1"/>
</dbReference>
<keyword evidence="4 7" id="KW-0157">Chromophore</keyword>
<dbReference type="SUPFAM" id="SSF48173">
    <property type="entry name" value="Cryptochrome/photolyase FAD-binding domain"/>
    <property type="match status" value="1"/>
</dbReference>
<keyword evidence="3 5" id="KW-0274">FAD</keyword>
<dbReference type="GO" id="GO:0003677">
    <property type="term" value="F:DNA binding"/>
    <property type="evidence" value="ECO:0007669"/>
    <property type="project" value="TreeGrafter"/>
</dbReference>
<name>A0A0L0DU22_THETB</name>
<dbReference type="EMBL" id="GL349506">
    <property type="protein sequence ID" value="KNC55829.1"/>
    <property type="molecule type" value="Genomic_DNA"/>
</dbReference>
<comment type="similarity">
    <text evidence="1 7">Belongs to the DNA photolyase class-1 family.</text>
</comment>
<dbReference type="Gene3D" id="3.40.50.620">
    <property type="entry name" value="HUPs"/>
    <property type="match status" value="1"/>
</dbReference>
<dbReference type="Gene3D" id="1.25.40.80">
    <property type="match status" value="1"/>
</dbReference>
<feature type="region of interest" description="Disordered" evidence="8">
    <location>
        <begin position="465"/>
        <end position="510"/>
    </location>
</feature>
<evidence type="ECO:0000256" key="5">
    <source>
        <dbReference type="PIRSR" id="PIRSR602081-1"/>
    </source>
</evidence>
<evidence type="ECO:0000313" key="10">
    <source>
        <dbReference type="EMBL" id="KNC55829.1"/>
    </source>
</evidence>
<evidence type="ECO:0000313" key="11">
    <source>
        <dbReference type="Proteomes" id="UP000054408"/>
    </source>
</evidence>
<dbReference type="InterPro" id="IPR036134">
    <property type="entry name" value="Crypto/Photolyase_FAD-like_sf"/>
</dbReference>
<proteinExistence type="inferred from homology"/>
<evidence type="ECO:0000259" key="9">
    <source>
        <dbReference type="PROSITE" id="PS51645"/>
    </source>
</evidence>
<dbReference type="SUPFAM" id="SSF52425">
    <property type="entry name" value="Cryptochrome/photolyase, N-terminal domain"/>
    <property type="match status" value="1"/>
</dbReference>
<feature type="domain" description="Photolyase/cryptochrome alpha/beta" evidence="9">
    <location>
        <begin position="10"/>
        <end position="144"/>
    </location>
</feature>
<dbReference type="InterPro" id="IPR036155">
    <property type="entry name" value="Crypto/Photolyase_N_sf"/>
</dbReference>
<dbReference type="STRING" id="461836.A0A0L0DU22"/>
<evidence type="ECO:0000256" key="7">
    <source>
        <dbReference type="RuleBase" id="RU367151"/>
    </source>
</evidence>
<organism evidence="10 11">
    <name type="scientific">Thecamonas trahens ATCC 50062</name>
    <dbReference type="NCBI Taxonomy" id="461836"/>
    <lineage>
        <taxon>Eukaryota</taxon>
        <taxon>Apusozoa</taxon>
        <taxon>Apusomonadida</taxon>
        <taxon>Apusomonadidae</taxon>
        <taxon>Thecamonas</taxon>
    </lineage>
</organism>
<evidence type="ECO:0000256" key="6">
    <source>
        <dbReference type="PIRSR" id="PIRSR602081-2"/>
    </source>
</evidence>
<dbReference type="InterPro" id="IPR002081">
    <property type="entry name" value="Cryptochrome/DNA_photolyase_1"/>
</dbReference>
<dbReference type="InterPro" id="IPR005101">
    <property type="entry name" value="Cryptochr/Photolyase_FAD-bd"/>
</dbReference>
<feature type="site" description="Electron transfer via tryptophanyl radical" evidence="6">
    <location>
        <position position="403"/>
    </location>
</feature>
<dbReference type="PRINTS" id="PR00147">
    <property type="entry name" value="DNAPHOTLYASE"/>
</dbReference>
<feature type="site" description="Electron transfer via tryptophanyl radical" evidence="6">
    <location>
        <position position="327"/>
    </location>
</feature>
<comment type="cofactor">
    <cofactor evidence="5 7">
        <name>FAD</name>
        <dbReference type="ChEBI" id="CHEBI:57692"/>
    </cofactor>
    <text evidence="5 7">Binds 1 FAD per subunit.</text>
</comment>
<dbReference type="Gene3D" id="1.10.579.10">
    <property type="entry name" value="DNA Cyclobutane Dipyrimidine Photolyase, subunit A, domain 3"/>
    <property type="match status" value="1"/>
</dbReference>
<evidence type="ECO:0000256" key="1">
    <source>
        <dbReference type="ARBA" id="ARBA00005862"/>
    </source>
</evidence>
<evidence type="ECO:0000256" key="4">
    <source>
        <dbReference type="ARBA" id="ARBA00022991"/>
    </source>
</evidence>
<dbReference type="InterPro" id="IPR006050">
    <property type="entry name" value="DNA_photolyase_N"/>
</dbReference>
<feature type="compositionally biased region" description="Basic residues" evidence="8">
    <location>
        <begin position="468"/>
        <end position="502"/>
    </location>
</feature>
<feature type="binding site" evidence="5">
    <location>
        <begin position="393"/>
        <end position="395"/>
    </location>
    <ligand>
        <name>FAD</name>
        <dbReference type="ChEBI" id="CHEBI:57692"/>
    </ligand>
</feature>
<feature type="binding site" evidence="5">
    <location>
        <position position="242"/>
    </location>
    <ligand>
        <name>FAD</name>
        <dbReference type="ChEBI" id="CHEBI:57692"/>
    </ligand>
</feature>
<dbReference type="InterPro" id="IPR014133">
    <property type="entry name" value="Cry_DASH"/>
</dbReference>
<dbReference type="PROSITE" id="PS51645">
    <property type="entry name" value="PHR_CRY_ALPHA_BETA"/>
    <property type="match status" value="1"/>
</dbReference>
<dbReference type="GeneID" id="25569285"/>
<dbReference type="NCBIfam" id="TIGR02765">
    <property type="entry name" value="crypto_DASH"/>
    <property type="match status" value="1"/>
</dbReference>
<dbReference type="PROSITE" id="PS00394">
    <property type="entry name" value="DNA_PHOTOLYASES_1_1"/>
    <property type="match status" value="1"/>
</dbReference>
<dbReference type="eggNOG" id="KOG0133">
    <property type="taxonomic scope" value="Eukaryota"/>
</dbReference>
<dbReference type="OrthoDB" id="435881at2759"/>
<dbReference type="Pfam" id="PF03441">
    <property type="entry name" value="FAD_binding_7"/>
    <property type="match status" value="1"/>
</dbReference>
<dbReference type="GO" id="GO:0000719">
    <property type="term" value="P:photoreactive repair"/>
    <property type="evidence" value="ECO:0007669"/>
    <property type="project" value="TreeGrafter"/>
</dbReference>
<keyword evidence="11" id="KW-1185">Reference proteome</keyword>
<evidence type="ECO:0000256" key="2">
    <source>
        <dbReference type="ARBA" id="ARBA00022630"/>
    </source>
</evidence>
<dbReference type="InterPro" id="IPR014729">
    <property type="entry name" value="Rossmann-like_a/b/a_fold"/>
</dbReference>
<accession>A0A0L0DU22</accession>